<dbReference type="Proteomes" id="UP000217211">
    <property type="component" value="Plasmid pSJ05684b"/>
</dbReference>
<dbReference type="KEGG" id="esj:SJ05684_b53370"/>
<keyword evidence="2" id="KW-1185">Reference proteome</keyword>
<keyword evidence="1" id="KW-0614">Plasmid</keyword>
<protein>
    <submittedName>
        <fullName evidence="1">Uncharacterized protein</fullName>
    </submittedName>
</protein>
<proteinExistence type="predicted"/>
<organism evidence="1 2">
    <name type="scientific">Sinorhizobium sojae CCBAU 05684</name>
    <dbReference type="NCBI Taxonomy" id="716928"/>
    <lineage>
        <taxon>Bacteria</taxon>
        <taxon>Pseudomonadati</taxon>
        <taxon>Pseudomonadota</taxon>
        <taxon>Alphaproteobacteria</taxon>
        <taxon>Hyphomicrobiales</taxon>
        <taxon>Rhizobiaceae</taxon>
        <taxon>Sinorhizobium/Ensifer group</taxon>
        <taxon>Sinorhizobium</taxon>
    </lineage>
</organism>
<geneLocation type="plasmid" evidence="2">
    <name>psj05684b</name>
</geneLocation>
<sequence>MTQAFVQSDFCFLKQLYDDSERLAINVGRPAAFALGQREHI</sequence>
<dbReference type="AlphaFoldDB" id="A0A249PLY6"/>
<evidence type="ECO:0000313" key="1">
    <source>
        <dbReference type="EMBL" id="ASY66319.1"/>
    </source>
</evidence>
<gene>
    <name evidence="1" type="ORF">SJ05684_b53370</name>
</gene>
<dbReference type="EMBL" id="CP023068">
    <property type="protein sequence ID" value="ASY66319.1"/>
    <property type="molecule type" value="Genomic_DNA"/>
</dbReference>
<accession>A0A249PLY6</accession>
<dbReference type="RefSeq" id="WP_280109817.1">
    <property type="nucleotide sequence ID" value="NZ_AJQT01000103.1"/>
</dbReference>
<evidence type="ECO:0000313" key="2">
    <source>
        <dbReference type="Proteomes" id="UP000217211"/>
    </source>
</evidence>
<name>A0A249PLY6_9HYPH</name>
<reference evidence="1 2" key="1">
    <citation type="submission" date="2017-08" db="EMBL/GenBank/DDBJ databases">
        <title>Multipartite genome sequences of Sinorhizobium species nodulating soybeans.</title>
        <authorList>
            <person name="Tian C.F."/>
        </authorList>
    </citation>
    <scope>NUCLEOTIDE SEQUENCE [LARGE SCALE GENOMIC DNA]</scope>
    <source>
        <strain evidence="1 2">CCBAU 05684</strain>
        <plasmid evidence="2">psj05684b</plasmid>
    </source>
</reference>